<dbReference type="EMBL" id="CAVLEF010000008">
    <property type="protein sequence ID" value="CAK1546347.1"/>
    <property type="molecule type" value="Genomic_DNA"/>
</dbReference>
<dbReference type="GO" id="GO:0008270">
    <property type="term" value="F:zinc ion binding"/>
    <property type="evidence" value="ECO:0007669"/>
    <property type="project" value="InterPro"/>
</dbReference>
<reference evidence="2 3" key="1">
    <citation type="submission" date="2023-11" db="EMBL/GenBank/DDBJ databases">
        <authorList>
            <person name="Okamura Y."/>
        </authorList>
    </citation>
    <scope>NUCLEOTIDE SEQUENCE [LARGE SCALE GENOMIC DNA]</scope>
</reference>
<dbReference type="Proteomes" id="UP001497472">
    <property type="component" value="Unassembled WGS sequence"/>
</dbReference>
<evidence type="ECO:0000313" key="2">
    <source>
        <dbReference type="EMBL" id="CAK1546347.1"/>
    </source>
</evidence>
<proteinExistence type="predicted"/>
<dbReference type="AlphaFoldDB" id="A0AAV1JBJ4"/>
<protein>
    <recommendedName>
        <fullName evidence="4">Gag-like protein</fullName>
    </recommendedName>
</protein>
<accession>A0AAV1JBJ4</accession>
<dbReference type="GO" id="GO:0003676">
    <property type="term" value="F:nucleic acid binding"/>
    <property type="evidence" value="ECO:0007669"/>
    <property type="project" value="InterPro"/>
</dbReference>
<feature type="region of interest" description="Disordered" evidence="1">
    <location>
        <begin position="1"/>
        <end position="23"/>
    </location>
</feature>
<gene>
    <name evidence="2" type="ORF">LNINA_LOCUS5925</name>
</gene>
<keyword evidence="3" id="KW-1185">Reference proteome</keyword>
<evidence type="ECO:0000313" key="3">
    <source>
        <dbReference type="Proteomes" id="UP001497472"/>
    </source>
</evidence>
<evidence type="ECO:0008006" key="4">
    <source>
        <dbReference type="Google" id="ProtNLM"/>
    </source>
</evidence>
<comment type="caution">
    <text evidence="2">The sequence shown here is derived from an EMBL/GenBank/DDBJ whole genome shotgun (WGS) entry which is preliminary data.</text>
</comment>
<sequence>MGDQSRGPGATGTGDPPPSSPSTIEEISCVDSFQNVLGKLLTCIIETVNDGKHVTAANRRKIVAAAEEIRSAARILPGIIGAPLQSSSQSPIASDDLKKDIIDAVRKEMTSFKQQFAAAHQPSPIMTHAQAVRATPSRSVTFPIASPPTPPVSKPALIVSSKKESSSSSDTLNCWRKNVSFRDTNFAPAGVHFVANGKLRVEFDRPEQLEVAMRKIGESNPEIQAEVSRKLRPMFIVKGVSSDISATDLKYIIINQNENIKANIRNEADIEFKFKRPNRNSNLYNAVFVSAPYLWRHVVQSLKLNVDHQRVHVEDFTPLLQCFKCLKFGHTRKFCKTEETHCSHCADSNHEFKDCPVKKDSHKLTCYNCKSYYKDKNSESKGPLDHGAASDACPRKQFMVGRTKSKVDYGS</sequence>
<evidence type="ECO:0000256" key="1">
    <source>
        <dbReference type="SAM" id="MobiDB-lite"/>
    </source>
</evidence>
<organism evidence="2 3">
    <name type="scientific">Leptosia nina</name>
    <dbReference type="NCBI Taxonomy" id="320188"/>
    <lineage>
        <taxon>Eukaryota</taxon>
        <taxon>Metazoa</taxon>
        <taxon>Ecdysozoa</taxon>
        <taxon>Arthropoda</taxon>
        <taxon>Hexapoda</taxon>
        <taxon>Insecta</taxon>
        <taxon>Pterygota</taxon>
        <taxon>Neoptera</taxon>
        <taxon>Endopterygota</taxon>
        <taxon>Lepidoptera</taxon>
        <taxon>Glossata</taxon>
        <taxon>Ditrysia</taxon>
        <taxon>Papilionoidea</taxon>
        <taxon>Pieridae</taxon>
        <taxon>Pierinae</taxon>
        <taxon>Leptosia</taxon>
    </lineage>
</organism>
<name>A0AAV1JBJ4_9NEOP</name>
<dbReference type="InterPro" id="IPR036875">
    <property type="entry name" value="Znf_CCHC_sf"/>
</dbReference>
<dbReference type="SUPFAM" id="SSF57756">
    <property type="entry name" value="Retrovirus zinc finger-like domains"/>
    <property type="match status" value="1"/>
</dbReference>